<sequence length="62" mass="6787">MKEIGPRFRCAQRDAEHARKEAELAHLRLLPPVQPERSKVLDVIEGVSAGAEVIGLIGDLLS</sequence>
<dbReference type="Proteomes" id="UP000472320">
    <property type="component" value="Unassembled WGS sequence"/>
</dbReference>
<organism evidence="1 2">
    <name type="scientific">Massilia eburnea</name>
    <dbReference type="NCBI Taxonomy" id="1776165"/>
    <lineage>
        <taxon>Bacteria</taxon>
        <taxon>Pseudomonadati</taxon>
        <taxon>Pseudomonadota</taxon>
        <taxon>Betaproteobacteria</taxon>
        <taxon>Burkholderiales</taxon>
        <taxon>Oxalobacteraceae</taxon>
        <taxon>Telluria group</taxon>
        <taxon>Massilia</taxon>
    </lineage>
</organism>
<comment type="caution">
    <text evidence="1">The sequence shown here is derived from an EMBL/GenBank/DDBJ whole genome shotgun (WGS) entry which is preliminary data.</text>
</comment>
<reference evidence="1 2" key="1">
    <citation type="submission" date="2019-11" db="EMBL/GenBank/DDBJ databases">
        <title>Type strains purchased from KCTC, JCM and DSMZ.</title>
        <authorList>
            <person name="Lu H."/>
        </authorList>
    </citation>
    <scope>NUCLEOTIDE SEQUENCE [LARGE SCALE GENOMIC DNA]</scope>
    <source>
        <strain evidence="1 2">JCM 31587</strain>
    </source>
</reference>
<dbReference type="EMBL" id="WNKX01000019">
    <property type="protein sequence ID" value="MTW13110.1"/>
    <property type="molecule type" value="Genomic_DNA"/>
</dbReference>
<keyword evidence="2" id="KW-1185">Reference proteome</keyword>
<proteinExistence type="predicted"/>
<evidence type="ECO:0000313" key="1">
    <source>
        <dbReference type="EMBL" id="MTW13110.1"/>
    </source>
</evidence>
<dbReference type="OrthoDB" id="8778628at2"/>
<evidence type="ECO:0000313" key="2">
    <source>
        <dbReference type="Proteomes" id="UP000472320"/>
    </source>
</evidence>
<name>A0A6L6QLU3_9BURK</name>
<protein>
    <submittedName>
        <fullName evidence="1">Uncharacterized protein</fullName>
    </submittedName>
</protein>
<dbReference type="AlphaFoldDB" id="A0A6L6QLU3"/>
<gene>
    <name evidence="1" type="ORF">GM658_21105</name>
</gene>
<accession>A0A6L6QLU3</accession>
<dbReference type="RefSeq" id="WP_155456038.1">
    <property type="nucleotide sequence ID" value="NZ_WNKX01000019.1"/>
</dbReference>